<dbReference type="GO" id="GO:0000027">
    <property type="term" value="P:ribosomal large subunit assembly"/>
    <property type="evidence" value="ECO:0007669"/>
    <property type="project" value="TreeGrafter"/>
</dbReference>
<accession>A0A2U1M3G4</accession>
<protein>
    <submittedName>
        <fullName evidence="4">ATPase</fullName>
    </submittedName>
</protein>
<evidence type="ECO:0000256" key="2">
    <source>
        <dbReference type="ARBA" id="ARBA00022840"/>
    </source>
</evidence>
<dbReference type="OrthoDB" id="5186at2759"/>
<evidence type="ECO:0000259" key="3">
    <source>
        <dbReference type="Pfam" id="PF17867"/>
    </source>
</evidence>
<keyword evidence="5" id="KW-1185">Reference proteome</keyword>
<keyword evidence="2" id="KW-0067">ATP-binding</keyword>
<dbReference type="PANTHER" id="PTHR48103">
    <property type="entry name" value="MIDASIN-RELATED"/>
    <property type="match status" value="1"/>
</dbReference>
<reference evidence="4 5" key="1">
    <citation type="journal article" date="2018" name="Mol. Plant">
        <title>The genome of Artemisia annua provides insight into the evolution of Asteraceae family and artemisinin biosynthesis.</title>
        <authorList>
            <person name="Shen Q."/>
            <person name="Zhang L."/>
            <person name="Liao Z."/>
            <person name="Wang S."/>
            <person name="Yan T."/>
            <person name="Shi P."/>
            <person name="Liu M."/>
            <person name="Fu X."/>
            <person name="Pan Q."/>
            <person name="Wang Y."/>
            <person name="Lv Z."/>
            <person name="Lu X."/>
            <person name="Zhang F."/>
            <person name="Jiang W."/>
            <person name="Ma Y."/>
            <person name="Chen M."/>
            <person name="Hao X."/>
            <person name="Li L."/>
            <person name="Tang Y."/>
            <person name="Lv G."/>
            <person name="Zhou Y."/>
            <person name="Sun X."/>
            <person name="Brodelius P.E."/>
            <person name="Rose J.K.C."/>
            <person name="Tang K."/>
        </authorList>
    </citation>
    <scope>NUCLEOTIDE SEQUENCE [LARGE SCALE GENOMIC DNA]</scope>
    <source>
        <strain evidence="5">cv. Huhao1</strain>
        <tissue evidence="4">Leaf</tissue>
    </source>
</reference>
<name>A0A2U1M3G4_ARTAN</name>
<dbReference type="Pfam" id="PF17867">
    <property type="entry name" value="AAA_lid_7"/>
    <property type="match status" value="1"/>
</dbReference>
<dbReference type="GO" id="GO:0030687">
    <property type="term" value="C:preribosome, large subunit precursor"/>
    <property type="evidence" value="ECO:0007669"/>
    <property type="project" value="TreeGrafter"/>
</dbReference>
<dbReference type="Proteomes" id="UP000245207">
    <property type="component" value="Unassembled WGS sequence"/>
</dbReference>
<dbReference type="GO" id="GO:0005634">
    <property type="term" value="C:nucleus"/>
    <property type="evidence" value="ECO:0007669"/>
    <property type="project" value="TreeGrafter"/>
</dbReference>
<feature type="domain" description="Midasin AAA lid" evidence="3">
    <location>
        <begin position="181"/>
        <end position="266"/>
    </location>
</feature>
<organism evidence="4 5">
    <name type="scientific">Artemisia annua</name>
    <name type="common">Sweet wormwood</name>
    <dbReference type="NCBI Taxonomy" id="35608"/>
    <lineage>
        <taxon>Eukaryota</taxon>
        <taxon>Viridiplantae</taxon>
        <taxon>Streptophyta</taxon>
        <taxon>Embryophyta</taxon>
        <taxon>Tracheophyta</taxon>
        <taxon>Spermatophyta</taxon>
        <taxon>Magnoliopsida</taxon>
        <taxon>eudicotyledons</taxon>
        <taxon>Gunneridae</taxon>
        <taxon>Pentapetalae</taxon>
        <taxon>asterids</taxon>
        <taxon>campanulids</taxon>
        <taxon>Asterales</taxon>
        <taxon>Asteraceae</taxon>
        <taxon>Asteroideae</taxon>
        <taxon>Anthemideae</taxon>
        <taxon>Artemisiinae</taxon>
        <taxon>Artemisia</taxon>
    </lineage>
</organism>
<evidence type="ECO:0000313" key="4">
    <source>
        <dbReference type="EMBL" id="PWA55750.1"/>
    </source>
</evidence>
<evidence type="ECO:0000256" key="1">
    <source>
        <dbReference type="ARBA" id="ARBA00022741"/>
    </source>
</evidence>
<keyword evidence="1" id="KW-0547">Nucleotide-binding</keyword>
<dbReference type="PANTHER" id="PTHR48103:SF2">
    <property type="entry name" value="MIDASIN"/>
    <property type="match status" value="1"/>
</dbReference>
<evidence type="ECO:0000313" key="5">
    <source>
        <dbReference type="Proteomes" id="UP000245207"/>
    </source>
</evidence>
<dbReference type="GO" id="GO:0005524">
    <property type="term" value="F:ATP binding"/>
    <property type="evidence" value="ECO:0007669"/>
    <property type="project" value="UniProtKB-KW"/>
</dbReference>
<dbReference type="EMBL" id="PKPP01006675">
    <property type="protein sequence ID" value="PWA55750.1"/>
    <property type="molecule type" value="Genomic_DNA"/>
</dbReference>
<dbReference type="InterPro" id="IPR040848">
    <property type="entry name" value="AAA_lid_7"/>
</dbReference>
<sequence>MFPSHQSNILEFQNLKERCLSFLKEQLKAKGFEFVAPTTRRNSMRVLRAMQLKKPAKFDPLEIEHNVEYPEIWSYSSFSICALQFYWKEVQTDMMDLLGSDLPVESDEGMQFAWSDGILLQIAEQKCLSRSWVILSNALRLSEFLRVKTLVRGMVGKAFLNLLNRFTKVYVDELVEEDHLFICRSLHPSVPECLLKKLIAFNKCLYEDTMVNHKFGQSGSPWEFNLRDIIHSCQIIEGASESSKDDCFLYVQRMRSSIDRQEVIRANEGKDIINEAIGSYLSINLKSCLDSSLCLPGGWPTPLMRMLHDMVFPKADRAGLHTTNRTQFDVALANKKLLFAANWSIEQATINNLKVYVLWLGWLSDQLQGYCSFFSSFLKLLNEEMNHSSWNCIKQSHEVLRKDLILQPMLSLDHANLTGNQHLINKCVGLLRLSHQQWHAETEFKCSDKTRPNSPNGSIEIAVSANSELWFLAMQCKSHEVLRKDLILQPMLSLDHANLTGNQHLINKCVGLLRLSHQQWHAETEFKYSDKTRPNSPNGSIEMAVSANSELWFLAMQCVCMSAFIMSKVDEGDFDVLKQMEEMYQTLLSKFIYEKDKLEKNLENAGQASLWLDTVVFRSDTGKYKKLRSECDEFLKLVATPFDLLRKLVNLNLQQQADVSDITSLLWCLVTNWKFTLSSLQYCDDVNPAVVFRSDIGKCKKLRLEYDEFLKLVATPFDLLRKVANLNLQQVVFRSDTGKCKKLRSECDEFLKLVATPFDILKEDKTATLVMDGLSNEYSEYVDILQPVQIAIDEMKFRVVIGAVKLGKLHDKLSYFDKSFPTYMDEYDMNMVETLITSARDNNVDEAGSILQIKATIHQNILLRVVHYVAQAHFLDNASFKPRAFDLKNVIEIDSTALESSNEAFSEWQELASEEVEASVEKVTFSTLKGMSLDKEMFISLTEVKWVSIAYSAFQCITSCILVKKDHDGLMCSSLESKLIPEHVLHLCLEHDRNSVASHLPTNAYNFYKDSNDSLSAKMVDPKIVDVIDMILSIPMNTPLAKVEKYTEDVPKEQAIWYLDPYNESTSGSSEEDINFD</sequence>
<proteinExistence type="predicted"/>
<comment type="caution">
    <text evidence="4">The sequence shown here is derived from an EMBL/GenBank/DDBJ whole genome shotgun (WGS) entry which is preliminary data.</text>
</comment>
<dbReference type="AlphaFoldDB" id="A0A2U1M3G4"/>
<dbReference type="STRING" id="35608.A0A2U1M3G4"/>
<gene>
    <name evidence="4" type="ORF">CTI12_AA344060</name>
</gene>
<dbReference type="GO" id="GO:0000055">
    <property type="term" value="P:ribosomal large subunit export from nucleus"/>
    <property type="evidence" value="ECO:0007669"/>
    <property type="project" value="TreeGrafter"/>
</dbReference>